<keyword evidence="1" id="KW-0863">Zinc-finger</keyword>
<proteinExistence type="predicted"/>
<evidence type="ECO:0000259" key="2">
    <source>
        <dbReference type="PROSITE" id="PS50157"/>
    </source>
</evidence>
<dbReference type="PROSITE" id="PS50157">
    <property type="entry name" value="ZINC_FINGER_C2H2_2"/>
    <property type="match status" value="1"/>
</dbReference>
<dbReference type="Proteomes" id="UP001642483">
    <property type="component" value="Unassembled WGS sequence"/>
</dbReference>
<dbReference type="InterPro" id="IPR013087">
    <property type="entry name" value="Znf_C2H2_type"/>
</dbReference>
<dbReference type="SUPFAM" id="SSF57667">
    <property type="entry name" value="beta-beta-alpha zinc fingers"/>
    <property type="match status" value="1"/>
</dbReference>
<dbReference type="PROSITE" id="PS00028">
    <property type="entry name" value="ZINC_FINGER_C2H2_1"/>
    <property type="match status" value="1"/>
</dbReference>
<evidence type="ECO:0000256" key="1">
    <source>
        <dbReference type="PROSITE-ProRule" id="PRU00042"/>
    </source>
</evidence>
<evidence type="ECO:0000313" key="4">
    <source>
        <dbReference type="Proteomes" id="UP001642483"/>
    </source>
</evidence>
<comment type="caution">
    <text evidence="3">The sequence shown here is derived from an EMBL/GenBank/DDBJ whole genome shotgun (WGS) entry which is preliminary data.</text>
</comment>
<sequence length="215" mass="24338">MSNTLSYEQASGSPSIQSDVCDQEAYSENSSIFAHFEKIKEEFLLDEEQEGLQQFYFKKSETFPKHVGDNLSENFENNFYTSLSRSGVSNASSNASGIDDYSVNDGFLSDQESNSFENAMNKEPCASKVLENFQWPISQKGLTRICCRETVTKVGCMNKACLKKPLHLSSKTARGQYTCEICGKQFGKRFNLNRHKRCLHPDKTDTIKCQHTCEI</sequence>
<name>A0ABP0GLU1_CLALP</name>
<keyword evidence="1" id="KW-0479">Metal-binding</keyword>
<feature type="domain" description="C2H2-type" evidence="2">
    <location>
        <begin position="177"/>
        <end position="205"/>
    </location>
</feature>
<keyword evidence="1" id="KW-0862">Zinc</keyword>
<dbReference type="SMART" id="SM00355">
    <property type="entry name" value="ZnF_C2H2"/>
    <property type="match status" value="1"/>
</dbReference>
<dbReference type="EMBL" id="CAWYQH010000119">
    <property type="protein sequence ID" value="CAK8691604.1"/>
    <property type="molecule type" value="Genomic_DNA"/>
</dbReference>
<reference evidence="3 4" key="1">
    <citation type="submission" date="2024-02" db="EMBL/GenBank/DDBJ databases">
        <authorList>
            <person name="Daric V."/>
            <person name="Darras S."/>
        </authorList>
    </citation>
    <scope>NUCLEOTIDE SEQUENCE [LARGE SCALE GENOMIC DNA]</scope>
</reference>
<dbReference type="InterPro" id="IPR036236">
    <property type="entry name" value="Znf_C2H2_sf"/>
</dbReference>
<evidence type="ECO:0000313" key="3">
    <source>
        <dbReference type="EMBL" id="CAK8691604.1"/>
    </source>
</evidence>
<gene>
    <name evidence="3" type="ORF">CVLEPA_LOCUS24369</name>
</gene>
<organism evidence="3 4">
    <name type="scientific">Clavelina lepadiformis</name>
    <name type="common">Light-bulb sea squirt</name>
    <name type="synonym">Ascidia lepadiformis</name>
    <dbReference type="NCBI Taxonomy" id="159417"/>
    <lineage>
        <taxon>Eukaryota</taxon>
        <taxon>Metazoa</taxon>
        <taxon>Chordata</taxon>
        <taxon>Tunicata</taxon>
        <taxon>Ascidiacea</taxon>
        <taxon>Aplousobranchia</taxon>
        <taxon>Clavelinidae</taxon>
        <taxon>Clavelina</taxon>
    </lineage>
</organism>
<keyword evidence="4" id="KW-1185">Reference proteome</keyword>
<protein>
    <recommendedName>
        <fullName evidence="2">C2H2-type domain-containing protein</fullName>
    </recommendedName>
</protein>
<dbReference type="Gene3D" id="3.30.160.60">
    <property type="entry name" value="Classic Zinc Finger"/>
    <property type="match status" value="1"/>
</dbReference>
<accession>A0ABP0GLU1</accession>